<sequence length="343" mass="36155">MERRTKIIRYVVALAVALASLLGTWLGVPAAAKDEPRAAGPQVFTGWGFDTCVTPSLSSMKAWDSSPYRAVGVYVGGRGRACKEQPDLTPEWVRTVTASDWKVLPIYVGSQAPCVHGEHKKHVPITGDPEAAGSDEGTDAVSSAAALGMKKNSAIYLDMEAYDVADGACADTTLTFVRAWSDEVRRQGYLPGFYSSADSGIRHMESARLSGVKGLPDVMWFARWKVAPSVDDEPSLGSTAWQPHRRIHQYAGNVTEEYGGVEITIDRNMVDAPVAVVDSSDSADRNAVVDSDTSADRNAVFDPGAPAGGSQSTERSAPADGKKPAGATSAPRNAATGAGAPVG</sequence>
<dbReference type="InterPro" id="IPR017853">
    <property type="entry name" value="GH"/>
</dbReference>
<evidence type="ECO:0000259" key="2">
    <source>
        <dbReference type="Pfam" id="PF08924"/>
    </source>
</evidence>
<comment type="caution">
    <text evidence="3">The sequence shown here is derived from an EMBL/GenBank/DDBJ whole genome shotgun (WGS) entry which is preliminary data.</text>
</comment>
<keyword evidence="4" id="KW-1185">Reference proteome</keyword>
<organism evidence="3 4">
    <name type="scientific">Streptomyces meridianus</name>
    <dbReference type="NCBI Taxonomy" id="2938945"/>
    <lineage>
        <taxon>Bacteria</taxon>
        <taxon>Bacillati</taxon>
        <taxon>Actinomycetota</taxon>
        <taxon>Actinomycetes</taxon>
        <taxon>Kitasatosporales</taxon>
        <taxon>Streptomycetaceae</taxon>
        <taxon>Streptomyces</taxon>
    </lineage>
</organism>
<dbReference type="RefSeq" id="WP_251415343.1">
    <property type="nucleotide sequence ID" value="NZ_JAMQGM010000029.1"/>
</dbReference>
<dbReference type="InterPro" id="IPR015020">
    <property type="entry name" value="Rv2525c-like_Glyco_Hydro-like"/>
</dbReference>
<dbReference type="SUPFAM" id="SSF51445">
    <property type="entry name" value="(Trans)glycosidases"/>
    <property type="match status" value="1"/>
</dbReference>
<accession>A0ABT0X7T8</accession>
<dbReference type="Pfam" id="PF08924">
    <property type="entry name" value="Rv2525c_GlyHyd-like"/>
    <property type="match status" value="1"/>
</dbReference>
<dbReference type="Gene3D" id="3.20.20.80">
    <property type="entry name" value="Glycosidases"/>
    <property type="match status" value="1"/>
</dbReference>
<evidence type="ECO:0000313" key="4">
    <source>
        <dbReference type="Proteomes" id="UP001167160"/>
    </source>
</evidence>
<protein>
    <submittedName>
        <fullName evidence="3">DUF1906 domain-containing protein</fullName>
    </submittedName>
</protein>
<gene>
    <name evidence="3" type="ORF">M1E25_14680</name>
</gene>
<feature type="region of interest" description="Disordered" evidence="1">
    <location>
        <begin position="277"/>
        <end position="343"/>
    </location>
</feature>
<reference evidence="3" key="1">
    <citation type="journal article" date="2023" name="Int. J. Syst. Evol. Microbiol.">
        <title>Streptomyces meridianus sp. nov. isolated from brackish water of the Tagus estuary in Alcochete, Portugal.</title>
        <authorList>
            <person name="Santos J.D.N."/>
            <person name="Klimek D."/>
            <person name="Calusinska M."/>
            <person name="Lobo Da Cunha A."/>
            <person name="Catita J."/>
            <person name="Goncalves H."/>
            <person name="Gonzalez I."/>
            <person name="Reyes F."/>
            <person name="Lage O.M."/>
        </authorList>
    </citation>
    <scope>NUCLEOTIDE SEQUENCE</scope>
    <source>
        <strain evidence="3">MTZ3.1</strain>
    </source>
</reference>
<dbReference type="Proteomes" id="UP001167160">
    <property type="component" value="Unassembled WGS sequence"/>
</dbReference>
<evidence type="ECO:0000256" key="1">
    <source>
        <dbReference type="SAM" id="MobiDB-lite"/>
    </source>
</evidence>
<feature type="compositionally biased region" description="Low complexity" evidence="1">
    <location>
        <begin position="277"/>
        <end position="292"/>
    </location>
</feature>
<dbReference type="EMBL" id="JAMQGM010000029">
    <property type="protein sequence ID" value="MCM2578586.1"/>
    <property type="molecule type" value="Genomic_DNA"/>
</dbReference>
<name>A0ABT0X7T8_9ACTN</name>
<evidence type="ECO:0000313" key="3">
    <source>
        <dbReference type="EMBL" id="MCM2578586.1"/>
    </source>
</evidence>
<dbReference type="CDD" id="cd06418">
    <property type="entry name" value="GH25_BacA-like"/>
    <property type="match status" value="1"/>
</dbReference>
<feature type="domain" description="Rv2525c-like glycoside hydrolase-like" evidence="2">
    <location>
        <begin position="61"/>
        <end position="270"/>
    </location>
</feature>
<proteinExistence type="predicted"/>